<comment type="caution">
    <text evidence="2">The sequence shown here is derived from an EMBL/GenBank/DDBJ whole genome shotgun (WGS) entry which is preliminary data.</text>
</comment>
<proteinExistence type="predicted"/>
<accession>A0A6N6VPB3</accession>
<dbReference type="RefSeq" id="WP_152215053.1">
    <property type="nucleotide sequence ID" value="NZ_JBAQYD010000287.1"/>
</dbReference>
<reference evidence="2 3" key="1">
    <citation type="submission" date="2019-09" db="EMBL/GenBank/DDBJ databases">
        <title>Parvibaculum sedimenti sp. nov., isolated from sediment.</title>
        <authorList>
            <person name="Wang Y."/>
        </authorList>
    </citation>
    <scope>NUCLEOTIDE SEQUENCE [LARGE SCALE GENOMIC DNA]</scope>
    <source>
        <strain evidence="2 3">HXT-9</strain>
    </source>
</reference>
<organism evidence="2 3">
    <name type="scientific">Parvibaculum sedimenti</name>
    <dbReference type="NCBI Taxonomy" id="2608632"/>
    <lineage>
        <taxon>Bacteria</taxon>
        <taxon>Pseudomonadati</taxon>
        <taxon>Pseudomonadota</taxon>
        <taxon>Alphaproteobacteria</taxon>
        <taxon>Hyphomicrobiales</taxon>
        <taxon>Parvibaculaceae</taxon>
        <taxon>Parvibaculum</taxon>
    </lineage>
</organism>
<evidence type="ECO:0000313" key="2">
    <source>
        <dbReference type="EMBL" id="KAB7741750.1"/>
    </source>
</evidence>
<sequence length="66" mass="7376">MPARLHPKLASEMNASTEMSAPGLDARESHRRLTEICISDNRASEGQQMTINHCQYSQEQTAIAFD</sequence>
<protein>
    <submittedName>
        <fullName evidence="2">Uncharacterized protein</fullName>
    </submittedName>
</protein>
<feature type="region of interest" description="Disordered" evidence="1">
    <location>
        <begin position="1"/>
        <end position="27"/>
    </location>
</feature>
<gene>
    <name evidence="2" type="ORF">F2P47_04930</name>
</gene>
<dbReference type="EMBL" id="WESC01000003">
    <property type="protein sequence ID" value="KAB7741750.1"/>
    <property type="molecule type" value="Genomic_DNA"/>
</dbReference>
<evidence type="ECO:0000313" key="3">
    <source>
        <dbReference type="Proteomes" id="UP000468901"/>
    </source>
</evidence>
<keyword evidence="3" id="KW-1185">Reference proteome</keyword>
<name>A0A6N6VPB3_9HYPH</name>
<evidence type="ECO:0000256" key="1">
    <source>
        <dbReference type="SAM" id="MobiDB-lite"/>
    </source>
</evidence>
<dbReference type="Proteomes" id="UP000468901">
    <property type="component" value="Unassembled WGS sequence"/>
</dbReference>
<dbReference type="AlphaFoldDB" id="A0A6N6VPB3"/>